<dbReference type="InterPro" id="IPR003695">
    <property type="entry name" value="Ppx_GppA_N"/>
</dbReference>
<dbReference type="RefSeq" id="WP_131607726.1">
    <property type="nucleotide sequence ID" value="NZ_SJSM01000002.1"/>
</dbReference>
<dbReference type="InterPro" id="IPR043129">
    <property type="entry name" value="ATPase_NBD"/>
</dbReference>
<dbReference type="Gene3D" id="3.30.420.40">
    <property type="match status" value="1"/>
</dbReference>
<dbReference type="PANTHER" id="PTHR30005">
    <property type="entry name" value="EXOPOLYPHOSPHATASE"/>
    <property type="match status" value="1"/>
</dbReference>
<name>A0A4R0NIR5_9SPHI</name>
<evidence type="ECO:0000259" key="1">
    <source>
        <dbReference type="Pfam" id="PF02541"/>
    </source>
</evidence>
<sequence length="306" mass="32689">MIAAVIDLGTNTFHLIIAEISATEVKVLLKTNEPVRLGQGRINENIIIPEAFERGIATLKFFKQEIIKHQVDVVKATATSAVRSADNGGDFVNAAKTDAGIDIEVISGDQEAAYIFKGVKATGAIQATSLIMDIGGGSTEFIIADADGILWKASYNIGAARLTQAYFHSDPIIQTDQLAILDHLKDTLQELEAACALYKPQHLVGSAGAFESFTGMIDPSIDLNSVKSAPIDLNDYHKLAASLIASTHAEREIMPNLIALRVDMIVIAALISNYVIANCGIKSISLSTYDLKMGVLYGLASAKLEG</sequence>
<comment type="caution">
    <text evidence="2">The sequence shown here is derived from an EMBL/GenBank/DDBJ whole genome shotgun (WGS) entry which is preliminary data.</text>
</comment>
<dbReference type="Proteomes" id="UP000291117">
    <property type="component" value="Unassembled WGS sequence"/>
</dbReference>
<proteinExistence type="predicted"/>
<feature type="domain" description="Ppx/GppA phosphatase N-terminal" evidence="1">
    <location>
        <begin position="16"/>
        <end position="300"/>
    </location>
</feature>
<evidence type="ECO:0000313" key="3">
    <source>
        <dbReference type="Proteomes" id="UP000291117"/>
    </source>
</evidence>
<gene>
    <name evidence="2" type="ORF">EZ444_05575</name>
</gene>
<dbReference type="Pfam" id="PF02541">
    <property type="entry name" value="Ppx-GppA"/>
    <property type="match status" value="1"/>
</dbReference>
<evidence type="ECO:0000313" key="2">
    <source>
        <dbReference type="EMBL" id="TCC98744.1"/>
    </source>
</evidence>
<keyword evidence="3" id="KW-1185">Reference proteome</keyword>
<dbReference type="SUPFAM" id="SSF53067">
    <property type="entry name" value="Actin-like ATPase domain"/>
    <property type="match status" value="2"/>
</dbReference>
<accession>A0A4R0NIR5</accession>
<protein>
    <submittedName>
        <fullName evidence="2">Exopolyphosphatase</fullName>
    </submittedName>
</protein>
<dbReference type="EMBL" id="SJSM01000002">
    <property type="protein sequence ID" value="TCC98744.1"/>
    <property type="molecule type" value="Genomic_DNA"/>
</dbReference>
<dbReference type="AlphaFoldDB" id="A0A4R0NIR5"/>
<dbReference type="OrthoDB" id="9814545at2"/>
<dbReference type="InterPro" id="IPR050273">
    <property type="entry name" value="GppA/Ppx_hydrolase"/>
</dbReference>
<dbReference type="Gene3D" id="3.30.420.150">
    <property type="entry name" value="Exopolyphosphatase. Domain 2"/>
    <property type="match status" value="1"/>
</dbReference>
<dbReference type="PANTHER" id="PTHR30005:SF0">
    <property type="entry name" value="RETROGRADE REGULATION PROTEIN 2"/>
    <property type="match status" value="1"/>
</dbReference>
<reference evidence="2 3" key="1">
    <citation type="submission" date="2019-02" db="EMBL/GenBank/DDBJ databases">
        <title>Pedobacter sp. RP-3-8 sp. nov., isolated from Arctic soil.</title>
        <authorList>
            <person name="Dahal R.H."/>
        </authorList>
    </citation>
    <scope>NUCLEOTIDE SEQUENCE [LARGE SCALE GENOMIC DNA]</scope>
    <source>
        <strain evidence="2 3">RP-3-8</strain>
    </source>
</reference>
<dbReference type="GO" id="GO:0016462">
    <property type="term" value="F:pyrophosphatase activity"/>
    <property type="evidence" value="ECO:0007669"/>
    <property type="project" value="TreeGrafter"/>
</dbReference>
<organism evidence="2 3">
    <name type="scientific">Pedobacter hiemivivus</name>
    <dbReference type="NCBI Taxonomy" id="2530454"/>
    <lineage>
        <taxon>Bacteria</taxon>
        <taxon>Pseudomonadati</taxon>
        <taxon>Bacteroidota</taxon>
        <taxon>Sphingobacteriia</taxon>
        <taxon>Sphingobacteriales</taxon>
        <taxon>Sphingobacteriaceae</taxon>
        <taxon>Pedobacter</taxon>
    </lineage>
</organism>